<reference evidence="1 2" key="1">
    <citation type="journal article" date="2021" name="Nat. Commun.">
        <title>Genetic determinants of endophytism in the Arabidopsis root mycobiome.</title>
        <authorList>
            <person name="Mesny F."/>
            <person name="Miyauchi S."/>
            <person name="Thiergart T."/>
            <person name="Pickel B."/>
            <person name="Atanasova L."/>
            <person name="Karlsson M."/>
            <person name="Huettel B."/>
            <person name="Barry K.W."/>
            <person name="Haridas S."/>
            <person name="Chen C."/>
            <person name="Bauer D."/>
            <person name="Andreopoulos W."/>
            <person name="Pangilinan J."/>
            <person name="LaButti K."/>
            <person name="Riley R."/>
            <person name="Lipzen A."/>
            <person name="Clum A."/>
            <person name="Drula E."/>
            <person name="Henrissat B."/>
            <person name="Kohler A."/>
            <person name="Grigoriev I.V."/>
            <person name="Martin F.M."/>
            <person name="Hacquard S."/>
        </authorList>
    </citation>
    <scope>NUCLEOTIDE SEQUENCE [LARGE SCALE GENOMIC DNA]</scope>
    <source>
        <strain evidence="1 2">MPI-SDFR-AT-0079</strain>
    </source>
</reference>
<accession>A0ACB7NVC9</accession>
<sequence length="198" mass="20274">MLNHHTLLAALAAAATLLILPTGTTAAPTGTTTTTPPPNLTAASPLTTHTVVAGRGGLRFDPDNIVATPGSIIEFHFLPANHSVVEAAFDAPCVPKDAASFDSGFFPVPARADGGAVQSGEVFQFVVRDDGKPVWFYCAQGKHCKGGMVGVVNQDLGSGKLLGGFRELAGRFGGVVAGVQGRVVGGWRGENPNPLAGF</sequence>
<evidence type="ECO:0000313" key="1">
    <source>
        <dbReference type="EMBL" id="KAH6617471.1"/>
    </source>
</evidence>
<organism evidence="1 2">
    <name type="scientific">Chaetomium tenue</name>
    <dbReference type="NCBI Taxonomy" id="1854479"/>
    <lineage>
        <taxon>Eukaryota</taxon>
        <taxon>Fungi</taxon>
        <taxon>Dikarya</taxon>
        <taxon>Ascomycota</taxon>
        <taxon>Pezizomycotina</taxon>
        <taxon>Sordariomycetes</taxon>
        <taxon>Sordariomycetidae</taxon>
        <taxon>Sordariales</taxon>
        <taxon>Chaetomiaceae</taxon>
        <taxon>Chaetomium</taxon>
    </lineage>
</organism>
<proteinExistence type="predicted"/>
<dbReference type="EMBL" id="JAGIZQ010000007">
    <property type="protein sequence ID" value="KAH6617471.1"/>
    <property type="molecule type" value="Genomic_DNA"/>
</dbReference>
<dbReference type="Proteomes" id="UP000724584">
    <property type="component" value="Unassembled WGS sequence"/>
</dbReference>
<protein>
    <submittedName>
        <fullName evidence="1">Uncharacterized protein</fullName>
    </submittedName>
</protein>
<evidence type="ECO:0000313" key="2">
    <source>
        <dbReference type="Proteomes" id="UP000724584"/>
    </source>
</evidence>
<comment type="caution">
    <text evidence="1">The sequence shown here is derived from an EMBL/GenBank/DDBJ whole genome shotgun (WGS) entry which is preliminary data.</text>
</comment>
<keyword evidence="2" id="KW-1185">Reference proteome</keyword>
<name>A0ACB7NVC9_9PEZI</name>
<gene>
    <name evidence="1" type="ORF">F5144DRAFT_596471</name>
</gene>